<comment type="caution">
    <text evidence="1">The sequence shown here is derived from an EMBL/GenBank/DDBJ whole genome shotgun (WGS) entry which is preliminary data.</text>
</comment>
<reference evidence="1 2" key="1">
    <citation type="submission" date="2021-06" db="EMBL/GenBank/DDBJ databases">
        <authorList>
            <person name="Palmer J.M."/>
        </authorList>
    </citation>
    <scope>NUCLEOTIDE SEQUENCE [LARGE SCALE GENOMIC DNA]</scope>
    <source>
        <strain evidence="1 2">XC_2019</strain>
        <tissue evidence="1">Muscle</tissue>
    </source>
</reference>
<keyword evidence="2" id="KW-1185">Reference proteome</keyword>
<evidence type="ECO:0000313" key="1">
    <source>
        <dbReference type="EMBL" id="MEQ2201068.1"/>
    </source>
</evidence>
<accession>A0ABV0QZY6</accession>
<name>A0ABV0QZY6_9TELE</name>
<protein>
    <submittedName>
        <fullName evidence="1">Uncharacterized protein</fullName>
    </submittedName>
</protein>
<dbReference type="EMBL" id="JAHRIN010027012">
    <property type="protein sequence ID" value="MEQ2201068.1"/>
    <property type="molecule type" value="Genomic_DNA"/>
</dbReference>
<gene>
    <name evidence="1" type="ORF">XENOCAPTIV_007151</name>
</gene>
<evidence type="ECO:0000313" key="2">
    <source>
        <dbReference type="Proteomes" id="UP001434883"/>
    </source>
</evidence>
<dbReference type="Proteomes" id="UP001434883">
    <property type="component" value="Unassembled WGS sequence"/>
</dbReference>
<sequence>MAQKGGLSTKQVALPWVKVQVGLANGIKDFLEVGGDSLKAACMHKEVIQVYYTTASWDKGQHSLHQTFKGSWDITEAERHHFKLPQSLPDGEHSLGGGG</sequence>
<feature type="non-terminal residue" evidence="1">
    <location>
        <position position="99"/>
    </location>
</feature>
<proteinExistence type="predicted"/>
<organism evidence="1 2">
    <name type="scientific">Xenoophorus captivus</name>
    <dbReference type="NCBI Taxonomy" id="1517983"/>
    <lineage>
        <taxon>Eukaryota</taxon>
        <taxon>Metazoa</taxon>
        <taxon>Chordata</taxon>
        <taxon>Craniata</taxon>
        <taxon>Vertebrata</taxon>
        <taxon>Euteleostomi</taxon>
        <taxon>Actinopterygii</taxon>
        <taxon>Neopterygii</taxon>
        <taxon>Teleostei</taxon>
        <taxon>Neoteleostei</taxon>
        <taxon>Acanthomorphata</taxon>
        <taxon>Ovalentaria</taxon>
        <taxon>Atherinomorphae</taxon>
        <taxon>Cyprinodontiformes</taxon>
        <taxon>Goodeidae</taxon>
        <taxon>Xenoophorus</taxon>
    </lineage>
</organism>